<dbReference type="PATRIC" id="fig|2162.10.peg.2021"/>
<proteinExistence type="predicted"/>
<name>A0A089ZCC5_METFO</name>
<dbReference type="STRING" id="2162.BRM9_0890"/>
<evidence type="ECO:0000313" key="3">
    <source>
        <dbReference type="EMBL" id="CEL25571.1"/>
    </source>
</evidence>
<dbReference type="EMBL" id="LN734822">
    <property type="protein sequence ID" value="CEL25571.1"/>
    <property type="molecule type" value="Genomic_DNA"/>
</dbReference>
<evidence type="ECO:0000313" key="5">
    <source>
        <dbReference type="Proteomes" id="UP000062768"/>
    </source>
</evidence>
<evidence type="ECO:0000256" key="1">
    <source>
        <dbReference type="SAM" id="Coils"/>
    </source>
</evidence>
<dbReference type="GeneID" id="26740177"/>
<feature type="coiled-coil region" evidence="1">
    <location>
        <begin position="11"/>
        <end position="40"/>
    </location>
</feature>
<gene>
    <name evidence="2" type="ORF">BRM9_0890</name>
    <name evidence="3" type="ORF">MB9_1944</name>
</gene>
<protein>
    <submittedName>
        <fullName evidence="2">Uncharacterized protein</fullName>
    </submittedName>
</protein>
<dbReference type="OrthoDB" id="381282at2157"/>
<evidence type="ECO:0000313" key="2">
    <source>
        <dbReference type="EMBL" id="AIS31707.1"/>
    </source>
</evidence>
<dbReference type="KEGG" id="mfc:BRM9_0890"/>
<reference evidence="2" key="1">
    <citation type="submission" date="2013-12" db="EMBL/GenBank/DDBJ databases">
        <title>The complete genome sequence of Methanobacterium sp. BRM9.</title>
        <authorList>
            <consortium name="Pastoral Greenhouse Gas Research Consortium"/>
            <person name="Kelly W.J."/>
            <person name="Leahy S.C."/>
            <person name="Perry R."/>
            <person name="Li D."/>
            <person name="Altermann E."/>
            <person name="Lambie S.C."/>
            <person name="Attwood G.T."/>
        </authorList>
    </citation>
    <scope>NUCLEOTIDE SEQUENCE [LARGE SCALE GENOMIC DNA]</scope>
    <source>
        <strain evidence="2">BRM9</strain>
    </source>
</reference>
<keyword evidence="1" id="KW-0175">Coiled coil</keyword>
<feature type="coiled-coil region" evidence="1">
    <location>
        <begin position="266"/>
        <end position="293"/>
    </location>
</feature>
<sequence length="387" mass="43455">MSNDDLSELSDAEVELKCKRMENEKKIYEAQQKIAEAKNALNPSEMEKAQTLAEQQKTIAEAQKATLESKLPTFDVEAPEGTITADKSVNIECHILSYQAVTKIVSTISDKIKKEYPEINAVVISDEADINNYFSYKIFKKQLLFLKEEYEGVFKSKTAIKAEVEGKDIRALSIDPISGASTLLSSIVDFASLFRTDVDIKGVDVEVVKEALIAELIRSLKHEIDPIYPPFITDIPDKFLAEVSLLKRCKSKSDQEIADLSGDASQQEYVKNLKNLNAVYEKIETALASVDEKTGISRLEKLMKGEILGLHLESGADILYLKVVKAGGNNQTKRRFWGNEITHSGGAIIAYFLMDAHGKVKESETLYYLSPYQNFEKLREFNNFNRV</sequence>
<dbReference type="AlphaFoldDB" id="A0A089ZCC5"/>
<dbReference type="EMBL" id="CP006933">
    <property type="protein sequence ID" value="AIS31707.1"/>
    <property type="molecule type" value="Genomic_DNA"/>
</dbReference>
<organism evidence="2 4">
    <name type="scientific">Methanobacterium formicicum</name>
    <dbReference type="NCBI Taxonomy" id="2162"/>
    <lineage>
        <taxon>Archaea</taxon>
        <taxon>Methanobacteriati</taxon>
        <taxon>Methanobacteriota</taxon>
        <taxon>Methanomada group</taxon>
        <taxon>Methanobacteria</taxon>
        <taxon>Methanobacteriales</taxon>
        <taxon>Methanobacteriaceae</taxon>
        <taxon>Methanobacterium</taxon>
    </lineage>
</organism>
<reference evidence="3" key="2">
    <citation type="submission" date="2014-09" db="EMBL/GenBank/DDBJ databases">
        <authorList>
            <person name="Bishop-Lilly K.A."/>
            <person name="Broomall S.M."/>
            <person name="Chain P.S."/>
            <person name="Chertkov O."/>
            <person name="Coyne S.R."/>
            <person name="Daligault H.E."/>
            <person name="Davenport K.W."/>
            <person name="Erkkila T."/>
            <person name="Frey K.G."/>
            <person name="Gibbons H.S."/>
            <person name="Gu W."/>
            <person name="Jaissle J."/>
            <person name="Johnson S.L."/>
            <person name="Koroleva G.I."/>
            <person name="Ladner J.T."/>
            <person name="Lo C.-C."/>
            <person name="Minogue T.D."/>
            <person name="Munk C."/>
            <person name="Palacios G.F."/>
            <person name="Redden C.L."/>
            <person name="Rosenzweig C.N."/>
            <person name="Scholz M.B."/>
            <person name="Teshima H."/>
            <person name="Xu Y."/>
        </authorList>
    </citation>
    <scope>NUCLEOTIDE SEQUENCE</scope>
    <source>
        <strain evidence="3">Mb9</strain>
    </source>
</reference>
<evidence type="ECO:0000313" key="4">
    <source>
        <dbReference type="Proteomes" id="UP000029661"/>
    </source>
</evidence>
<dbReference type="RefSeq" id="WP_048084971.1">
    <property type="nucleotide sequence ID" value="NZ_CP006933.1"/>
</dbReference>
<dbReference type="Proteomes" id="UP000029661">
    <property type="component" value="Chromosome"/>
</dbReference>
<dbReference type="Proteomes" id="UP000062768">
    <property type="component" value="Chromosome I"/>
</dbReference>
<keyword evidence="5" id="KW-1185">Reference proteome</keyword>
<accession>A0A089ZCC5</accession>